<sequence length="248" mass="27956">MSTSRLLPTTHFTMYQNDDPLEYVILCRKLNVAKVTLTPGSPIPSTIDMRVVKDAHIPSHVLAVFDIEQGDWGPTYQPTLVPVSADMYTRNFRTSIIPQSPPGTPYPVPYWVADLGQQYVTIPVIPTFVPHAASIPLLFLFGLGFERRSQFLCCRLLPTEVIEEFPAPQAMAQSMAERCSDEQLANHIKFNQGLWKNILLLGPRDTEFIEVVHTAWNATVEARRIRQRATMTRSASAELFPPMTTRGM</sequence>
<dbReference type="EMBL" id="KN822250">
    <property type="protein sequence ID" value="KIM51585.1"/>
    <property type="molecule type" value="Genomic_DNA"/>
</dbReference>
<organism evidence="1 2">
    <name type="scientific">Scleroderma citrinum Foug A</name>
    <dbReference type="NCBI Taxonomy" id="1036808"/>
    <lineage>
        <taxon>Eukaryota</taxon>
        <taxon>Fungi</taxon>
        <taxon>Dikarya</taxon>
        <taxon>Basidiomycota</taxon>
        <taxon>Agaricomycotina</taxon>
        <taxon>Agaricomycetes</taxon>
        <taxon>Agaricomycetidae</taxon>
        <taxon>Boletales</taxon>
        <taxon>Sclerodermatineae</taxon>
        <taxon>Sclerodermataceae</taxon>
        <taxon>Scleroderma</taxon>
    </lineage>
</organism>
<dbReference type="Proteomes" id="UP000053989">
    <property type="component" value="Unassembled WGS sequence"/>
</dbReference>
<evidence type="ECO:0000313" key="1">
    <source>
        <dbReference type="EMBL" id="KIM51585.1"/>
    </source>
</evidence>
<dbReference type="STRING" id="1036808.A0A0C3CSM8"/>
<name>A0A0C3CSM8_9AGAM</name>
<proteinExistence type="predicted"/>
<reference evidence="1 2" key="1">
    <citation type="submission" date="2014-04" db="EMBL/GenBank/DDBJ databases">
        <authorList>
            <consortium name="DOE Joint Genome Institute"/>
            <person name="Kuo A."/>
            <person name="Kohler A."/>
            <person name="Nagy L.G."/>
            <person name="Floudas D."/>
            <person name="Copeland A."/>
            <person name="Barry K.W."/>
            <person name="Cichocki N."/>
            <person name="Veneault-Fourrey C."/>
            <person name="LaButti K."/>
            <person name="Lindquist E.A."/>
            <person name="Lipzen A."/>
            <person name="Lundell T."/>
            <person name="Morin E."/>
            <person name="Murat C."/>
            <person name="Sun H."/>
            <person name="Tunlid A."/>
            <person name="Henrissat B."/>
            <person name="Grigoriev I.V."/>
            <person name="Hibbett D.S."/>
            <person name="Martin F."/>
            <person name="Nordberg H.P."/>
            <person name="Cantor M.N."/>
            <person name="Hua S.X."/>
        </authorList>
    </citation>
    <scope>NUCLEOTIDE SEQUENCE [LARGE SCALE GENOMIC DNA]</scope>
    <source>
        <strain evidence="1 2">Foug A</strain>
    </source>
</reference>
<dbReference type="AlphaFoldDB" id="A0A0C3CSM8"/>
<dbReference type="InParanoid" id="A0A0C3CSM8"/>
<accession>A0A0C3CSM8</accession>
<dbReference type="HOGENOM" id="CLU_090069_0_0_1"/>
<protein>
    <submittedName>
        <fullName evidence="1">Uncharacterized protein</fullName>
    </submittedName>
</protein>
<reference evidence="2" key="2">
    <citation type="submission" date="2015-01" db="EMBL/GenBank/DDBJ databases">
        <title>Evolutionary Origins and Diversification of the Mycorrhizal Mutualists.</title>
        <authorList>
            <consortium name="DOE Joint Genome Institute"/>
            <consortium name="Mycorrhizal Genomics Consortium"/>
            <person name="Kohler A."/>
            <person name="Kuo A."/>
            <person name="Nagy L.G."/>
            <person name="Floudas D."/>
            <person name="Copeland A."/>
            <person name="Barry K.W."/>
            <person name="Cichocki N."/>
            <person name="Veneault-Fourrey C."/>
            <person name="LaButti K."/>
            <person name="Lindquist E.A."/>
            <person name="Lipzen A."/>
            <person name="Lundell T."/>
            <person name="Morin E."/>
            <person name="Murat C."/>
            <person name="Riley R."/>
            <person name="Ohm R."/>
            <person name="Sun H."/>
            <person name="Tunlid A."/>
            <person name="Henrissat B."/>
            <person name="Grigoriev I.V."/>
            <person name="Hibbett D.S."/>
            <person name="Martin F."/>
        </authorList>
    </citation>
    <scope>NUCLEOTIDE SEQUENCE [LARGE SCALE GENOMIC DNA]</scope>
    <source>
        <strain evidence="2">Foug A</strain>
    </source>
</reference>
<dbReference type="OrthoDB" id="2802364at2759"/>
<keyword evidence="2" id="KW-1185">Reference proteome</keyword>
<evidence type="ECO:0000313" key="2">
    <source>
        <dbReference type="Proteomes" id="UP000053989"/>
    </source>
</evidence>
<gene>
    <name evidence="1" type="ORF">SCLCIDRAFT_1166833</name>
</gene>